<dbReference type="KEGG" id="dzi:111276219"/>
<name>A0A6P5WPD8_DURZI</name>
<reference evidence="10" key="1">
    <citation type="submission" date="2025-08" db="UniProtKB">
        <authorList>
            <consortium name="RefSeq"/>
        </authorList>
    </citation>
    <scope>IDENTIFICATION</scope>
    <source>
        <tissue evidence="10">Fruit stalk</tissue>
    </source>
</reference>
<evidence type="ECO:0000256" key="6">
    <source>
        <dbReference type="ARBA" id="ARBA00023170"/>
    </source>
</evidence>
<feature type="coiled-coil region" evidence="8">
    <location>
        <begin position="1"/>
        <end position="32"/>
    </location>
</feature>
<proteinExistence type="predicted"/>
<comment type="subcellular location">
    <subcellularLocation>
        <location evidence="1">Membrane</location>
        <topology evidence="1">Single-pass type I membrane protein</topology>
    </subcellularLocation>
</comment>
<evidence type="ECO:0000256" key="3">
    <source>
        <dbReference type="ARBA" id="ARBA00022729"/>
    </source>
</evidence>
<sequence>MEIAKRKLQFEKDELEQENKRLKIEIGESLNLANNNLSGQIPFSLGYLASLEMLSLRGNRFSGELPSSLQNCMQLKSGVPRVQPEGTQDDSDVLGKWFYAGMGFGFVLGVPGDMPISISWTA</sequence>
<keyword evidence="5" id="KW-0472">Membrane</keyword>
<evidence type="ECO:0000256" key="5">
    <source>
        <dbReference type="ARBA" id="ARBA00023136"/>
    </source>
</evidence>
<gene>
    <name evidence="10" type="primary">LOC111276219</name>
</gene>
<dbReference type="PANTHER" id="PTHR48063">
    <property type="entry name" value="LRR RECEPTOR-LIKE KINASE"/>
    <property type="match status" value="1"/>
</dbReference>
<dbReference type="RefSeq" id="XP_022717733.1">
    <property type="nucleotide sequence ID" value="XM_022861998.1"/>
</dbReference>
<keyword evidence="8" id="KW-0175">Coiled coil</keyword>
<dbReference type="GO" id="GO:0016020">
    <property type="term" value="C:membrane"/>
    <property type="evidence" value="ECO:0007669"/>
    <property type="project" value="UniProtKB-SubCell"/>
</dbReference>
<organism evidence="9 10">
    <name type="scientific">Durio zibethinus</name>
    <name type="common">Durian</name>
    <dbReference type="NCBI Taxonomy" id="66656"/>
    <lineage>
        <taxon>Eukaryota</taxon>
        <taxon>Viridiplantae</taxon>
        <taxon>Streptophyta</taxon>
        <taxon>Embryophyta</taxon>
        <taxon>Tracheophyta</taxon>
        <taxon>Spermatophyta</taxon>
        <taxon>Magnoliopsida</taxon>
        <taxon>eudicotyledons</taxon>
        <taxon>Gunneridae</taxon>
        <taxon>Pentapetalae</taxon>
        <taxon>rosids</taxon>
        <taxon>malvids</taxon>
        <taxon>Malvales</taxon>
        <taxon>Malvaceae</taxon>
        <taxon>Helicteroideae</taxon>
        <taxon>Durio</taxon>
    </lineage>
</organism>
<dbReference type="Gene3D" id="3.80.10.10">
    <property type="entry name" value="Ribonuclease Inhibitor"/>
    <property type="match status" value="1"/>
</dbReference>
<dbReference type="Pfam" id="PF00560">
    <property type="entry name" value="LRR_1"/>
    <property type="match status" value="2"/>
</dbReference>
<evidence type="ECO:0000256" key="8">
    <source>
        <dbReference type="SAM" id="Coils"/>
    </source>
</evidence>
<dbReference type="InterPro" id="IPR046956">
    <property type="entry name" value="RLP23-like"/>
</dbReference>
<dbReference type="SUPFAM" id="SSF52058">
    <property type="entry name" value="L domain-like"/>
    <property type="match status" value="1"/>
</dbReference>
<keyword evidence="3" id="KW-0732">Signal</keyword>
<keyword evidence="6" id="KW-0675">Receptor</keyword>
<evidence type="ECO:0000313" key="10">
    <source>
        <dbReference type="RefSeq" id="XP_022717733.1"/>
    </source>
</evidence>
<evidence type="ECO:0000256" key="4">
    <source>
        <dbReference type="ARBA" id="ARBA00022989"/>
    </source>
</evidence>
<keyword evidence="4" id="KW-1133">Transmembrane helix</keyword>
<evidence type="ECO:0000313" key="9">
    <source>
        <dbReference type="Proteomes" id="UP000515121"/>
    </source>
</evidence>
<evidence type="ECO:0000256" key="2">
    <source>
        <dbReference type="ARBA" id="ARBA00022692"/>
    </source>
</evidence>
<dbReference type="InterPro" id="IPR032675">
    <property type="entry name" value="LRR_dom_sf"/>
</dbReference>
<dbReference type="AlphaFoldDB" id="A0A6P5WPD8"/>
<evidence type="ECO:0000256" key="1">
    <source>
        <dbReference type="ARBA" id="ARBA00004479"/>
    </source>
</evidence>
<dbReference type="GeneID" id="111276219"/>
<dbReference type="PANTHER" id="PTHR48063:SF101">
    <property type="entry name" value="LRR RECEPTOR-LIKE SERINE_THREONINE-PROTEIN KINASE FLS2"/>
    <property type="match status" value="1"/>
</dbReference>
<keyword evidence="9" id="KW-1185">Reference proteome</keyword>
<protein>
    <submittedName>
        <fullName evidence="10">Phytosulfokine receptor 1-like</fullName>
    </submittedName>
</protein>
<dbReference type="Proteomes" id="UP000515121">
    <property type="component" value="Unplaced"/>
</dbReference>
<evidence type="ECO:0000256" key="7">
    <source>
        <dbReference type="ARBA" id="ARBA00023180"/>
    </source>
</evidence>
<keyword evidence="7" id="KW-0325">Glycoprotein</keyword>
<dbReference type="OrthoDB" id="852079at2759"/>
<dbReference type="InterPro" id="IPR001611">
    <property type="entry name" value="Leu-rich_rpt"/>
</dbReference>
<accession>A0A6P5WPD8</accession>
<keyword evidence="2" id="KW-0812">Transmembrane</keyword>